<protein>
    <recommendedName>
        <fullName evidence="4">RNase H type-1 domain-containing protein</fullName>
    </recommendedName>
</protein>
<reference evidence="2 3" key="2">
    <citation type="submission" date="2024-05" db="EMBL/GenBank/DDBJ databases">
        <authorList>
            <person name="Chen Y."/>
            <person name="Shah S."/>
            <person name="Dougan E. K."/>
            <person name="Thang M."/>
            <person name="Chan C."/>
        </authorList>
    </citation>
    <scope>NUCLEOTIDE SEQUENCE [LARGE SCALE GENOMIC DNA]</scope>
</reference>
<accession>A0A9P1BHX2</accession>
<dbReference type="SUPFAM" id="SSF53335">
    <property type="entry name" value="S-adenosyl-L-methionine-dependent methyltransferases"/>
    <property type="match status" value="1"/>
</dbReference>
<evidence type="ECO:0000313" key="3">
    <source>
        <dbReference type="Proteomes" id="UP001152797"/>
    </source>
</evidence>
<dbReference type="GO" id="GO:0003676">
    <property type="term" value="F:nucleic acid binding"/>
    <property type="evidence" value="ECO:0007669"/>
    <property type="project" value="InterPro"/>
</dbReference>
<dbReference type="EMBL" id="CAMXCT030000036">
    <property type="protein sequence ID" value="CAL4760147.1"/>
    <property type="molecule type" value="Genomic_DNA"/>
</dbReference>
<comment type="caution">
    <text evidence="1">The sequence shown here is derived from an EMBL/GenBank/DDBJ whole genome shotgun (WGS) entry which is preliminary data.</text>
</comment>
<evidence type="ECO:0000313" key="2">
    <source>
        <dbReference type="EMBL" id="CAL4760147.1"/>
    </source>
</evidence>
<gene>
    <name evidence="1" type="ORF">C1SCF055_LOCUS1379</name>
</gene>
<dbReference type="InterPro" id="IPR036691">
    <property type="entry name" value="Endo/exonu/phosph_ase_sf"/>
</dbReference>
<sequence length="2079" mass="234581">MRLGCDDARAEVLWHGLHIIYMIQPQAVILECTPAAGTNDEVQNALATLAAAMNWDLLSVNLDLQDVWPCKRHRWWALLLPSEWNKVGMPQWNFPTPFQSIGAILADWGHWSHEDENALQLTPHELMMYNDPRFGHDVRQLELHHIAATLLHSYSNALDACPCGCRQKGFHPLTLQKGGLRGFYVISKTTGMPRYLHPQEAGHLLGLPNSVHYNQSVRASLALLGLTASPLQAIWVFGHLKKNNWLATQKQPCPRVEDWLGAYCQELMAQTNTSLGLSISPPMSLDLMAFGETLEVRTLPVHIQASQLLQAERISLDWNEGGELWQDGHHLRLHDALNPSSSTGLELLCYHGPAERNKPVQEIVIAIQHEEVLHIHQVPPGRFLFELLTDMGLPLVRKVINAEGKLLQVDFRLWQPMALWTVTEAPWHQPSGSFRRANGSESPEQLGLHDGQIWSGIHSILRRPEGMRETHLIIHPATADALLHDWISPAHILQMQDDFHRSSGNILCVFEAHRHWTFLWGQKLDHYIHGTHFDGLFGFVSTEAQLLASNISGHLGLDFHPPKHRCDIPQLDPHTCGTVALAHLHQLLNPGLMVLSTDILFIHTWILHHRGPSGSIYATGLTTLSPEQMTKLTGLLAEHGVPENKLMERAQFVIQKLGAPAIIAAFVAKNCGDPWMDATCDPWNSWQPTTGQSTTKPASGKSHLAEMTGQLRDELQESMRKELDQYKQQHDDRMGEQTTAATEARFLQIETTMGEIQAQQQQFNQWFTQVGQATSATETAIQTINYTLSTHQQELQGLHQEVKTVSENLGNTIQKTLVNHQSEMTADFSARFDKLEAMFAKRPSDVLTIGTTNPGGLRNKEWLAVDQGCGIWTYSETQLSRVTQFSTAKALKYYAQQVGRHLQVHFGAPAPLRARSTWAGSWTGVACTSDFSSKRLQVPWPDDFWESGRVLATQHYVGHHIVTLVSIYGLPRGPTWPKATAITTDIMDFISKEFVIGSSGIVLIAGDFNFSPHELTSFDTWRAYGFCSAQEMAAQRWNHEIVPTCKGTTERDMIWMSPMAASLCNNLHVQDVFHDHSSLAVELNIGVLKPSIRTWPRPREIPWDQVQIADWHQQSHETQPLEHSSSTETLKQLARTFEQSLNGFVRDLPSRSLSSAHCGRAQRLAPAKLTPTPQSCRASRPGEEHLVADTVDKAVILWFKQLRRIQSYRHSIVAGHQHQNAVQYRIELWSAIRRSRGFEGSFDVWWLQQDFAQVLGPLPLLPPDAQAADLIFQAFHHAFRTFERWNLQQRQQVLQARYDKTMKALFHDLRKARPDQVDSFWDTMVFEVIATKSATNGILLNKQAFSPSGSPWSRWMGQIGSSQHAKSTDAEDALYSLSSGKWQPAMATTAPGREARLVAWAFFTLRAFLTMWGLSIDVDKTYAWGTTRELRNQLGHLGINVVQDASELGGSLSFTAAHRVRIFLRRGDSLQEKWLQLRRSRAPLAQKLAILPMVFWARALHGALGCVFAENHVTKLRTQAVKHMGIQLAGSNPLLRLSLASPTTADPGFYQLRSAIFDIRRLCRKSPDLLQYWQFFMKRFEGVLHDGPFSKLISLLNSIGWQILIPPCFRDHDGFIHDLFEISHGTLDRLLTDAWFQHVATRVHHKTMAGLEGLDVELTKLDHDKQTPLTLSRVRALQSGAFVSSWQHAKFDKTKQPVCQVCLTPDTQTHWLTCPRFDTQRHECGDLLAWIDSAPPCVTLHLLAPRSPFVQPLKTYFLGLEDACCTFNSAPRWGETNHVFTDGSFFKGIVSTLDRAAWAVVNATTGRSISHGPVPGLLQTIGRAELWGILSAIEWAITYDAEIILWTDSAGTWRKARRLQQHDGELFFDGENDDLWRKLTEALMRTREGQIDFRWTPSHIDTIKCDNAIEEFLAVWNDIVDRHAIQANRQRGDQAQQLLNEAEEYYKLWKDRLHHLRTFYTLVADARQEPLEVIDLIAEPANLAQQVAGITLGDALPVNWQLILAYSQESLKFPIEFVFSLVHFCITGLDRRCAGIAIPVDGVLLSLPHELSAQICQISSSFFGPKLLRKAADLAKPMA</sequence>
<dbReference type="EMBL" id="CAMXCT020000036">
    <property type="protein sequence ID" value="CAL1126210.1"/>
    <property type="molecule type" value="Genomic_DNA"/>
</dbReference>
<evidence type="ECO:0008006" key="4">
    <source>
        <dbReference type="Google" id="ProtNLM"/>
    </source>
</evidence>
<dbReference type="InterPro" id="IPR036397">
    <property type="entry name" value="RNaseH_sf"/>
</dbReference>
<dbReference type="EMBL" id="CAMXCT010000036">
    <property type="protein sequence ID" value="CAI3972835.1"/>
    <property type="molecule type" value="Genomic_DNA"/>
</dbReference>
<proteinExistence type="predicted"/>
<dbReference type="Gene3D" id="3.30.420.10">
    <property type="entry name" value="Ribonuclease H-like superfamily/Ribonuclease H"/>
    <property type="match status" value="1"/>
</dbReference>
<keyword evidence="3" id="KW-1185">Reference proteome</keyword>
<reference evidence="1" key="1">
    <citation type="submission" date="2022-10" db="EMBL/GenBank/DDBJ databases">
        <authorList>
            <person name="Chen Y."/>
            <person name="Dougan E. K."/>
            <person name="Chan C."/>
            <person name="Rhodes N."/>
            <person name="Thang M."/>
        </authorList>
    </citation>
    <scope>NUCLEOTIDE SEQUENCE</scope>
</reference>
<dbReference type="SUPFAM" id="SSF56219">
    <property type="entry name" value="DNase I-like"/>
    <property type="match status" value="1"/>
</dbReference>
<evidence type="ECO:0000313" key="1">
    <source>
        <dbReference type="EMBL" id="CAI3972835.1"/>
    </source>
</evidence>
<dbReference type="SUPFAM" id="SSF53098">
    <property type="entry name" value="Ribonuclease H-like"/>
    <property type="match status" value="1"/>
</dbReference>
<dbReference type="InterPro" id="IPR029063">
    <property type="entry name" value="SAM-dependent_MTases_sf"/>
</dbReference>
<dbReference type="Proteomes" id="UP001152797">
    <property type="component" value="Unassembled WGS sequence"/>
</dbReference>
<dbReference type="InterPro" id="IPR012337">
    <property type="entry name" value="RNaseH-like_sf"/>
</dbReference>
<name>A0A9P1BHX2_9DINO</name>
<dbReference type="Gene3D" id="3.60.10.10">
    <property type="entry name" value="Endonuclease/exonuclease/phosphatase"/>
    <property type="match status" value="1"/>
</dbReference>
<organism evidence="1">
    <name type="scientific">Cladocopium goreaui</name>
    <dbReference type="NCBI Taxonomy" id="2562237"/>
    <lineage>
        <taxon>Eukaryota</taxon>
        <taxon>Sar</taxon>
        <taxon>Alveolata</taxon>
        <taxon>Dinophyceae</taxon>
        <taxon>Suessiales</taxon>
        <taxon>Symbiodiniaceae</taxon>
        <taxon>Cladocopium</taxon>
    </lineage>
</organism>